<evidence type="ECO:0000259" key="4">
    <source>
        <dbReference type="PROSITE" id="PS01124"/>
    </source>
</evidence>
<dbReference type="Gene3D" id="1.10.10.60">
    <property type="entry name" value="Homeodomain-like"/>
    <property type="match status" value="1"/>
</dbReference>
<dbReference type="PANTHER" id="PTHR46796">
    <property type="entry name" value="HTH-TYPE TRANSCRIPTIONAL ACTIVATOR RHAS-RELATED"/>
    <property type="match status" value="1"/>
</dbReference>
<evidence type="ECO:0000256" key="2">
    <source>
        <dbReference type="ARBA" id="ARBA00023125"/>
    </source>
</evidence>
<dbReference type="InterPro" id="IPR018060">
    <property type="entry name" value="HTH_AraC"/>
</dbReference>
<accession>E3JB34</accession>
<dbReference type="EMBL" id="CP002299">
    <property type="protein sequence ID" value="ADP84655.1"/>
    <property type="molecule type" value="Genomic_DNA"/>
</dbReference>
<gene>
    <name evidence="5" type="ordered locus">FraEuI1c_6685</name>
</gene>
<dbReference type="Proteomes" id="UP000002484">
    <property type="component" value="Chromosome"/>
</dbReference>
<dbReference type="InterPro" id="IPR050204">
    <property type="entry name" value="AraC_XylS_family_regulators"/>
</dbReference>
<feature type="domain" description="HTH araC/xylS-type" evidence="4">
    <location>
        <begin position="191"/>
        <end position="292"/>
    </location>
</feature>
<keyword evidence="6" id="KW-1185">Reference proteome</keyword>
<name>E3JB34_PSEI1</name>
<dbReference type="SMART" id="SM00342">
    <property type="entry name" value="HTH_ARAC"/>
    <property type="match status" value="1"/>
</dbReference>
<reference evidence="5 6" key="1">
    <citation type="submission" date="2010-10" db="EMBL/GenBank/DDBJ databases">
        <title>Complete sequence of Frankia sp. EuI1c.</title>
        <authorList>
            <consortium name="US DOE Joint Genome Institute"/>
            <person name="Lucas S."/>
            <person name="Copeland A."/>
            <person name="Lapidus A."/>
            <person name="Cheng J.-F."/>
            <person name="Bruce D."/>
            <person name="Goodwin L."/>
            <person name="Pitluck S."/>
            <person name="Chertkov O."/>
            <person name="Detter J.C."/>
            <person name="Han C."/>
            <person name="Tapia R."/>
            <person name="Land M."/>
            <person name="Hauser L."/>
            <person name="Jeffries C."/>
            <person name="Kyrpides N."/>
            <person name="Ivanova N."/>
            <person name="Mikhailova N."/>
            <person name="Beauchemin N."/>
            <person name="Sen A."/>
            <person name="Sur S.A."/>
            <person name="Gtari M."/>
            <person name="Wall L."/>
            <person name="Tisa L."/>
            <person name="Woyke T."/>
        </authorList>
    </citation>
    <scope>NUCLEOTIDE SEQUENCE [LARGE SCALE GENOMIC DNA]</scope>
    <source>
        <strain evidence="6">DSM 45817 / CECT 9037 / EuI1c</strain>
    </source>
</reference>
<dbReference type="STRING" id="298654.FraEuI1c_6685"/>
<sequence length="295" mass="31906">MTSNLAGVLRPDEGLRHFTLGRPAAHPDLDLWVDRYWTVRWELPPGASYLSSVLSHPALHLSVESGDGPRHGFPMPATLLHGVVTRRFDILLRGEGRVFGVKFRPGGFAAFTGLDTGGGVDVASYTDRAVLLADVLGGGGGGAIGSPAAADGGVAELQASILAAGEDDERVALMDEFLLARRPSVADPRYQELLAIVAEMLADRSLTSVQSVTDRFNVEPRTLQRLFRRYVGVGPKWVLRRFRLHDAQLMLDAGEVEDLATLATTLGWFDQAHFTRDFRAAVGVPPRVYTAPTPG</sequence>
<proteinExistence type="predicted"/>
<evidence type="ECO:0000313" key="5">
    <source>
        <dbReference type="EMBL" id="ADP84655.1"/>
    </source>
</evidence>
<dbReference type="AlphaFoldDB" id="E3JB34"/>
<dbReference type="eggNOG" id="COG2207">
    <property type="taxonomic scope" value="Bacteria"/>
</dbReference>
<keyword evidence="1" id="KW-0805">Transcription regulation</keyword>
<dbReference type="GO" id="GO:0043565">
    <property type="term" value="F:sequence-specific DNA binding"/>
    <property type="evidence" value="ECO:0007669"/>
    <property type="project" value="InterPro"/>
</dbReference>
<evidence type="ECO:0000313" key="6">
    <source>
        <dbReference type="Proteomes" id="UP000002484"/>
    </source>
</evidence>
<keyword evidence="3" id="KW-0804">Transcription</keyword>
<evidence type="ECO:0000256" key="1">
    <source>
        <dbReference type="ARBA" id="ARBA00023015"/>
    </source>
</evidence>
<organism evidence="5 6">
    <name type="scientific">Pseudofrankia inefficax (strain DSM 45817 / CECT 9037 / DDB 130130 / EuI1c)</name>
    <name type="common">Frankia inefficax</name>
    <dbReference type="NCBI Taxonomy" id="298654"/>
    <lineage>
        <taxon>Bacteria</taxon>
        <taxon>Bacillati</taxon>
        <taxon>Actinomycetota</taxon>
        <taxon>Actinomycetes</taxon>
        <taxon>Frankiales</taxon>
        <taxon>Frankiaceae</taxon>
        <taxon>Pseudofrankia</taxon>
    </lineage>
</organism>
<protein>
    <submittedName>
        <fullName evidence="5">Helix-turn-helix, AraC domain protein</fullName>
    </submittedName>
</protein>
<dbReference type="Pfam" id="PF12833">
    <property type="entry name" value="HTH_18"/>
    <property type="match status" value="1"/>
</dbReference>
<dbReference type="PROSITE" id="PS01124">
    <property type="entry name" value="HTH_ARAC_FAMILY_2"/>
    <property type="match status" value="1"/>
</dbReference>
<dbReference type="Pfam" id="PF20240">
    <property type="entry name" value="DUF6597"/>
    <property type="match status" value="1"/>
</dbReference>
<dbReference type="HOGENOM" id="CLU_066193_5_0_11"/>
<dbReference type="GO" id="GO:0003700">
    <property type="term" value="F:DNA-binding transcription factor activity"/>
    <property type="evidence" value="ECO:0007669"/>
    <property type="project" value="InterPro"/>
</dbReference>
<dbReference type="InterPro" id="IPR046532">
    <property type="entry name" value="DUF6597"/>
</dbReference>
<keyword evidence="2" id="KW-0238">DNA-binding</keyword>
<dbReference type="InParanoid" id="E3JB34"/>
<dbReference type="KEGG" id="fri:FraEuI1c_6685"/>
<evidence type="ECO:0000256" key="3">
    <source>
        <dbReference type="ARBA" id="ARBA00023163"/>
    </source>
</evidence>